<dbReference type="FunFam" id="1.10.1200.10:FF:000007">
    <property type="entry name" value="Probable polyketide synthase pks17"/>
    <property type="match status" value="1"/>
</dbReference>
<keyword evidence="6" id="KW-0045">Antibiotic biosynthesis</keyword>
<keyword evidence="5" id="KW-0677">Repeat</keyword>
<evidence type="ECO:0000256" key="5">
    <source>
        <dbReference type="ARBA" id="ARBA00022737"/>
    </source>
</evidence>
<keyword evidence="3" id="KW-0597">Phosphoprotein</keyword>
<feature type="domain" description="Ketosynthase family 3 (KS3)" evidence="16">
    <location>
        <begin position="33"/>
        <end position="459"/>
    </location>
</feature>
<dbReference type="EC" id="2.3.1.94" evidence="13"/>
<evidence type="ECO:0000256" key="10">
    <source>
        <dbReference type="ARBA" id="ARBA00060158"/>
    </source>
</evidence>
<dbReference type="Pfam" id="PF22953">
    <property type="entry name" value="SpnB_Rossmann"/>
    <property type="match status" value="1"/>
</dbReference>
<evidence type="ECO:0000256" key="2">
    <source>
        <dbReference type="ARBA" id="ARBA00022450"/>
    </source>
</evidence>
<dbReference type="PROSITE" id="PS50075">
    <property type="entry name" value="CARRIER"/>
    <property type="match status" value="1"/>
</dbReference>
<reference evidence="18 19" key="1">
    <citation type="submission" date="2019-09" db="EMBL/GenBank/DDBJ databases">
        <title>Goodfellowia gen. nov., a new genus of the Pseudonocardineae related to Actinoalloteichus, containing Goodfellowia coeruleoviolacea gen. nov., comb. nov. gen. nov., comb. nov.</title>
        <authorList>
            <person name="Labeda D."/>
        </authorList>
    </citation>
    <scope>NUCLEOTIDE SEQUENCE [LARGE SCALE GENOMIC DNA]</scope>
    <source>
        <strain evidence="18 19">AN110305</strain>
    </source>
</reference>
<dbReference type="FunFam" id="3.40.47.10:FF:000019">
    <property type="entry name" value="Polyketide synthase type I"/>
    <property type="match status" value="1"/>
</dbReference>
<dbReference type="InterPro" id="IPR049551">
    <property type="entry name" value="PKS_DH_C"/>
</dbReference>
<dbReference type="OrthoDB" id="9778690at2"/>
<dbReference type="Pfam" id="PF08240">
    <property type="entry name" value="ADH_N"/>
    <property type="match status" value="1"/>
</dbReference>
<proteinExistence type="predicted"/>
<dbReference type="SMART" id="SM00825">
    <property type="entry name" value="PKS_KS"/>
    <property type="match status" value="1"/>
</dbReference>
<dbReference type="SMART" id="SM00822">
    <property type="entry name" value="PKS_KR"/>
    <property type="match status" value="1"/>
</dbReference>
<dbReference type="Pfam" id="PF16197">
    <property type="entry name" value="KAsynt_C_assoc"/>
    <property type="match status" value="1"/>
</dbReference>
<dbReference type="Pfam" id="PF14765">
    <property type="entry name" value="PS-DH"/>
    <property type="match status" value="1"/>
</dbReference>
<dbReference type="SMART" id="SM00823">
    <property type="entry name" value="PKS_PP"/>
    <property type="match status" value="1"/>
</dbReference>
<dbReference type="InterPro" id="IPR011032">
    <property type="entry name" value="GroES-like_sf"/>
</dbReference>
<evidence type="ECO:0000313" key="18">
    <source>
        <dbReference type="EMBL" id="KAA2257252.1"/>
    </source>
</evidence>
<dbReference type="CDD" id="cd08956">
    <property type="entry name" value="KR_3_FAS_SDR_x"/>
    <property type="match status" value="1"/>
</dbReference>
<comment type="cofactor">
    <cofactor evidence="1">
        <name>pantetheine 4'-phosphate</name>
        <dbReference type="ChEBI" id="CHEBI:47942"/>
    </cofactor>
</comment>
<evidence type="ECO:0000313" key="19">
    <source>
        <dbReference type="Proteomes" id="UP000323454"/>
    </source>
</evidence>
<sequence>MSNEVQLRDYLKRAIADAQDARRRLREVEDGQREPIAIVGMACRYPGGVSSPEDLWRLVSEGRDAIGEFPGDRGWDVDALYDPDPDHPGTSTTRRGGFLHDAADFDAALFGISPREAIAMDPQQRLLLETCWEAVESAGIDPLSLRGSRTGVLAALMYHDYATRLTVVPRELEGYLGNGSAASVASGRLAYTLGLEGPAVTVDTACSSSLVALHLAAQSLRTGECDLVLAGGVTVMSTPDTFVEFSRQRGLAPDGRCKSFAAAADGTGWGEGVGLLLLERLSDARRNGHPVLAVVRGSAVNQDGASNGLTAPNGPSQQRVILQALVNAQLSESDVDVVEAHGTGTTLGDPIEAQALLATYGVDRAEDAPLWLGSIKSNIGHTQAAAGVAGIIKMVQAMRHGLLPKTLHVDEPTPHVDWAAGGVSLLTEARDWPDRGRPRRAAVSSFGISGTNAHVILEQAEPVEQPAHVAEPPAALIWPIAAQTPAALADQADRLLSIVDDNLADIGYSLATTRAALPCRAVVVAPDRAGLSAGLAAIAEGAEHPTVVRGTAATSGRLAFLFSGQGSQRLGMGRELCAAYPVFAAAFDEVCAELPDIPLREVVFGGDAEALDRTGLAQPALFAVEVALFRLVESWGVTPAFVTGHSVGEVAAAHAAGVLSLADACRLVGARAGLMEALPEGGVMVAVTAPEEAVLPLLRDGAWVAAVNGPAATVLSGDEDAVTAVAAELESQGYRSKRLRVSRAFHSARMDGMLTEFRAVAETLSFAKPRIPLVSTVTGDLVSDEVCLPEYWVRQVREPVRFADAVTTLRDRGAGAFLEIGAGGALAALATDAAPEAATLATLRANTAEPQSLLTAVAALHAHGISPDWAAIYPGARRVPLPTYAFDRTRYWLDAPAEPTGDADGLGLTATAHPLLGAAVERADGEALLLAGRLSLAAQPWLADHVVAGKPLVPGTALLELAIRAAEEAGCDTVEELTLEAPLVLSAGGVRVQVIVGEPEDTGRRTIAVHSHAVEAGRAEPWIRHATGALGLDPNRGTDLTEWPPRGAEPIDVTGLYDDLAATGLAYGPTFRGLRAAWRRGSEVFAEVSLPPHTVGAERFGIHPALLDAVLHAVGLGGFVTGDGAHLPFSWTGARLHAGGAEALRVRLAPAGPNAVALDVADGTGAPVATVDSLLLRPLTADEGLSLDSMYRLDWLPLPLPADIRQPDRWATLGEPLPGVRAVESLETLAASGEAPEVVLLPCWPTESDDVPTAVQATAGRVLGQLAEWLADDRFTGRLVVLTRGAVSTGADRPDLVTAPLWGLVRSAQAENPGRFVLVDVDATEESLRALPAAVATGEPQLAVRGGELLVPRLAMAEAPALVPPAEGAWRLDVTAEGTLENLALLPNPAATAPLEPGQVRIAVRAAGLNFRDALGALGMYPGGVRIGAEAAGIVVETGADVSDLAPGDRVFGMVAGGVGPLAVTDRRLLAAIPAEWTFAQAAAVPVVYLTAYYGLVDLAAVRPGESVLVHAAAGGVGMAAVQLARHLGTEVYGTASQSKWPALRGLGLADDHVASSRTLEFADAFRAATGGRGVDVVLNSLAREYVDASLGLLAEGGRFLEMGKTDIRDANGLGVRYRAFDLIEAGPDRIAEMLAEVLALFGRGVLRLPPITAWDVREAPEAFRYLSQARHIGKVVLTVPHAPDPNGTVLVTGATGVLGGLIATRLVTDHGVRRLLLTGRRTVPPALVAELTDLGATVSTATCDVADRAALADLLAAIPVEHPLTGVVHTAGVLDDGVLTALTPDRLHGVFAPKVDAAWALHELTVRADLALFALFSSATGTIGGPGQANYAAANVFLDSLAVRRRRMGLPGTSLAWGLWDQATGMTAHLAGDGRAALSTADGLRLFDAATTLPDALLLPVRLNHAALRSREDLPAVLRGLVREPTRRTVRAVDHGQRLAALSQAEREAALLDLVRNQAALVLGHNDSTAVPATQAFKQLGFDSLTSVELRNRLAAATGLRLTPTLVFDHPNPGALAAHLADELAPERPTVEDPADAELRAAIAAIPLDRLRSSGLLAMLLDLADGPAEPATADAATEDEIDFDTLDAQSLIDLAGELS</sequence>
<evidence type="ECO:0000256" key="7">
    <source>
        <dbReference type="ARBA" id="ARBA00023268"/>
    </source>
</evidence>
<dbReference type="Gene3D" id="3.30.70.3290">
    <property type="match status" value="1"/>
</dbReference>
<dbReference type="PANTHER" id="PTHR43775">
    <property type="entry name" value="FATTY ACID SYNTHASE"/>
    <property type="match status" value="1"/>
</dbReference>
<dbReference type="FunFam" id="3.90.180.10:FF:000032">
    <property type="entry name" value="Probable polyketide synthase pks1"/>
    <property type="match status" value="1"/>
</dbReference>
<dbReference type="Pfam" id="PF00698">
    <property type="entry name" value="Acyl_transf_1"/>
    <property type="match status" value="1"/>
</dbReference>
<dbReference type="InterPro" id="IPR050091">
    <property type="entry name" value="PKS_NRPS_Biosynth_Enz"/>
</dbReference>
<dbReference type="PROSITE" id="PS01162">
    <property type="entry name" value="QOR_ZETA_CRYSTAL"/>
    <property type="match status" value="1"/>
</dbReference>
<dbReference type="SUPFAM" id="SSF51735">
    <property type="entry name" value="NAD(P)-binding Rossmann-fold domains"/>
    <property type="match status" value="3"/>
</dbReference>
<dbReference type="InterPro" id="IPR016039">
    <property type="entry name" value="Thiolase-like"/>
</dbReference>
<dbReference type="InterPro" id="IPR042104">
    <property type="entry name" value="PKS_dehydratase_sf"/>
</dbReference>
<evidence type="ECO:0000259" key="16">
    <source>
        <dbReference type="PROSITE" id="PS52004"/>
    </source>
</evidence>
<dbReference type="CDD" id="cd05195">
    <property type="entry name" value="enoyl_red"/>
    <property type="match status" value="1"/>
</dbReference>
<dbReference type="Pfam" id="PF08990">
    <property type="entry name" value="Docking"/>
    <property type="match status" value="1"/>
</dbReference>
<dbReference type="InterPro" id="IPR014030">
    <property type="entry name" value="Ketoacyl_synth_N"/>
</dbReference>
<dbReference type="InterPro" id="IPR016036">
    <property type="entry name" value="Malonyl_transacylase_ACP-bd"/>
</dbReference>
<accession>A0A5B2X271</accession>
<gene>
    <name evidence="18" type="ORF">F0L68_25165</name>
</gene>
<comment type="function">
    <text evidence="10">Involved in the biosynthesis of antibiotic erythromycin via the biosynthesis of its aglycone precursor, 6-deoxyerythronolide B (6-dEB).</text>
</comment>
<dbReference type="Pfam" id="PF00550">
    <property type="entry name" value="PP-binding"/>
    <property type="match status" value="1"/>
</dbReference>
<name>A0A5B2X271_9PSEU</name>
<dbReference type="Gene3D" id="3.10.129.110">
    <property type="entry name" value="Polyketide synthase dehydratase"/>
    <property type="match status" value="1"/>
</dbReference>
<dbReference type="GO" id="GO:0008270">
    <property type="term" value="F:zinc ion binding"/>
    <property type="evidence" value="ECO:0007669"/>
    <property type="project" value="InterPro"/>
</dbReference>
<dbReference type="SMART" id="SM00829">
    <property type="entry name" value="PKS_ER"/>
    <property type="match status" value="1"/>
</dbReference>
<evidence type="ECO:0000256" key="9">
    <source>
        <dbReference type="ARBA" id="ARBA00052442"/>
    </source>
</evidence>
<dbReference type="GO" id="GO:0006633">
    <property type="term" value="P:fatty acid biosynthetic process"/>
    <property type="evidence" value="ECO:0007669"/>
    <property type="project" value="InterPro"/>
</dbReference>
<dbReference type="GO" id="GO:0016491">
    <property type="term" value="F:oxidoreductase activity"/>
    <property type="evidence" value="ECO:0007669"/>
    <property type="project" value="InterPro"/>
</dbReference>
<evidence type="ECO:0000259" key="17">
    <source>
        <dbReference type="PROSITE" id="PS52019"/>
    </source>
</evidence>
<dbReference type="InterPro" id="IPR016035">
    <property type="entry name" value="Acyl_Trfase/lysoPLipase"/>
</dbReference>
<evidence type="ECO:0000256" key="13">
    <source>
        <dbReference type="ARBA" id="ARBA00066981"/>
    </source>
</evidence>
<feature type="active site" description="Proton acceptor; for dehydratase activity" evidence="14">
    <location>
        <position position="945"/>
    </location>
</feature>
<evidence type="ECO:0000256" key="12">
    <source>
        <dbReference type="ARBA" id="ARBA00063272"/>
    </source>
</evidence>
<dbReference type="Gene3D" id="1.10.1200.10">
    <property type="entry name" value="ACP-like"/>
    <property type="match status" value="1"/>
</dbReference>
<dbReference type="Proteomes" id="UP000323454">
    <property type="component" value="Unassembled WGS sequence"/>
</dbReference>
<evidence type="ECO:0000256" key="14">
    <source>
        <dbReference type="PROSITE-ProRule" id="PRU01363"/>
    </source>
</evidence>
<dbReference type="SUPFAM" id="SSF50129">
    <property type="entry name" value="GroES-like"/>
    <property type="match status" value="1"/>
</dbReference>
<dbReference type="SUPFAM" id="SSF53901">
    <property type="entry name" value="Thiolase-like"/>
    <property type="match status" value="1"/>
</dbReference>
<feature type="domain" description="Carrier" evidence="15">
    <location>
        <begin position="1950"/>
        <end position="2025"/>
    </location>
</feature>
<evidence type="ECO:0000256" key="3">
    <source>
        <dbReference type="ARBA" id="ARBA00022553"/>
    </source>
</evidence>
<dbReference type="InterPro" id="IPR036291">
    <property type="entry name" value="NAD(P)-bd_dom_sf"/>
</dbReference>
<dbReference type="SMART" id="SM00827">
    <property type="entry name" value="PKS_AT"/>
    <property type="match status" value="1"/>
</dbReference>
<dbReference type="Pfam" id="PF21089">
    <property type="entry name" value="PKS_DH_N"/>
    <property type="match status" value="1"/>
</dbReference>
<dbReference type="InterPro" id="IPR014031">
    <property type="entry name" value="Ketoacyl_synth_C"/>
</dbReference>
<dbReference type="InterPro" id="IPR020841">
    <property type="entry name" value="PKS_Beta-ketoAc_synthase_dom"/>
</dbReference>
<dbReference type="SUPFAM" id="SSF55048">
    <property type="entry name" value="Probable ACP-binding domain of malonyl-CoA ACP transacylase"/>
    <property type="match status" value="1"/>
</dbReference>
<dbReference type="InterPro" id="IPR001227">
    <property type="entry name" value="Ac_transferase_dom_sf"/>
</dbReference>
<dbReference type="InterPro" id="IPR014043">
    <property type="entry name" value="Acyl_transferase_dom"/>
</dbReference>
<dbReference type="InterPro" id="IPR036736">
    <property type="entry name" value="ACP-like_sf"/>
</dbReference>
<dbReference type="GO" id="GO:0033068">
    <property type="term" value="P:macrolide biosynthetic process"/>
    <property type="evidence" value="ECO:0007669"/>
    <property type="project" value="UniProtKB-ARBA"/>
</dbReference>
<dbReference type="InterPro" id="IPR018201">
    <property type="entry name" value="Ketoacyl_synth_AS"/>
</dbReference>
<dbReference type="FunFam" id="3.40.366.10:FF:000002">
    <property type="entry name" value="Probable polyketide synthase 2"/>
    <property type="match status" value="1"/>
</dbReference>
<dbReference type="PROSITE" id="PS00606">
    <property type="entry name" value="KS3_1"/>
    <property type="match status" value="1"/>
</dbReference>
<dbReference type="InterPro" id="IPR006162">
    <property type="entry name" value="Ppantetheine_attach_site"/>
</dbReference>
<dbReference type="InterPro" id="IPR009081">
    <property type="entry name" value="PP-bd_ACP"/>
</dbReference>
<dbReference type="GO" id="GO:0004315">
    <property type="term" value="F:3-oxoacyl-[acyl-carrier-protein] synthase activity"/>
    <property type="evidence" value="ECO:0007669"/>
    <property type="project" value="InterPro"/>
</dbReference>
<dbReference type="SUPFAM" id="SSF52151">
    <property type="entry name" value="FabD/lysophospholipase-like"/>
    <property type="match status" value="1"/>
</dbReference>
<dbReference type="Gene3D" id="3.40.366.10">
    <property type="entry name" value="Malonyl-Coenzyme A Acyl Carrier Protein, domain 2"/>
    <property type="match status" value="1"/>
</dbReference>
<dbReference type="SUPFAM" id="SSF47336">
    <property type="entry name" value="ACP-like"/>
    <property type="match status" value="1"/>
</dbReference>
<evidence type="ECO:0000256" key="4">
    <source>
        <dbReference type="ARBA" id="ARBA00022679"/>
    </source>
</evidence>
<dbReference type="GO" id="GO:0004312">
    <property type="term" value="F:fatty acid synthase activity"/>
    <property type="evidence" value="ECO:0007669"/>
    <property type="project" value="TreeGrafter"/>
</dbReference>
<dbReference type="InterPro" id="IPR020806">
    <property type="entry name" value="PKS_PP-bd"/>
</dbReference>
<dbReference type="GO" id="GO:0047879">
    <property type="term" value="F:erythronolide synthase activity"/>
    <property type="evidence" value="ECO:0007669"/>
    <property type="project" value="UniProtKB-EC"/>
</dbReference>
<dbReference type="PROSITE" id="PS52019">
    <property type="entry name" value="PKS_MFAS_DH"/>
    <property type="match status" value="1"/>
</dbReference>
<dbReference type="PROSITE" id="PS00012">
    <property type="entry name" value="PHOSPHOPANTETHEINE"/>
    <property type="match status" value="1"/>
</dbReference>
<feature type="region of interest" description="N-terminal hotdog fold" evidence="14">
    <location>
        <begin position="913"/>
        <end position="1037"/>
    </location>
</feature>
<evidence type="ECO:0000256" key="11">
    <source>
        <dbReference type="ARBA" id="ARBA00060622"/>
    </source>
</evidence>
<dbReference type="SMART" id="SM00826">
    <property type="entry name" value="PKS_DH"/>
    <property type="match status" value="1"/>
</dbReference>
<dbReference type="InterPro" id="IPR002364">
    <property type="entry name" value="Quin_OxRdtase/zeta-crystal_CS"/>
</dbReference>
<dbReference type="FunFam" id="3.40.50.720:FF:000209">
    <property type="entry name" value="Polyketide synthase Pks12"/>
    <property type="match status" value="1"/>
</dbReference>
<dbReference type="Pfam" id="PF08659">
    <property type="entry name" value="KR"/>
    <property type="match status" value="1"/>
</dbReference>
<dbReference type="CDD" id="cd00833">
    <property type="entry name" value="PKS"/>
    <property type="match status" value="1"/>
</dbReference>
<evidence type="ECO:0000256" key="1">
    <source>
        <dbReference type="ARBA" id="ARBA00001957"/>
    </source>
</evidence>
<dbReference type="InterPro" id="IPR032821">
    <property type="entry name" value="PKS_assoc"/>
</dbReference>
<dbReference type="Gene3D" id="3.40.47.10">
    <property type="match status" value="1"/>
</dbReference>
<dbReference type="Pfam" id="PF02801">
    <property type="entry name" value="Ketoacyl-synt_C"/>
    <property type="match status" value="1"/>
</dbReference>
<dbReference type="InterPro" id="IPR013154">
    <property type="entry name" value="ADH-like_N"/>
</dbReference>
<evidence type="ECO:0000256" key="6">
    <source>
        <dbReference type="ARBA" id="ARBA00023194"/>
    </source>
</evidence>
<dbReference type="PANTHER" id="PTHR43775:SF51">
    <property type="entry name" value="INACTIVE PHENOLPHTHIOCEROL SYNTHESIS POLYKETIDE SYNTHASE TYPE I PKS1-RELATED"/>
    <property type="match status" value="1"/>
</dbReference>
<comment type="pathway">
    <text evidence="11">Antibiotic biosynthesis; erythromycin biosynthesis.</text>
</comment>
<keyword evidence="4" id="KW-0808">Transferase</keyword>
<dbReference type="InterPro" id="IPR013968">
    <property type="entry name" value="PKS_KR"/>
</dbReference>
<keyword evidence="2" id="KW-0596">Phosphopantetheine</keyword>
<reference evidence="18 19" key="2">
    <citation type="submission" date="2019-09" db="EMBL/GenBank/DDBJ databases">
        <authorList>
            <person name="Jin C."/>
        </authorList>
    </citation>
    <scope>NUCLEOTIDE SEQUENCE [LARGE SCALE GENOMIC DNA]</scope>
    <source>
        <strain evidence="18 19">AN110305</strain>
    </source>
</reference>
<dbReference type="EMBL" id="VUOB01000046">
    <property type="protein sequence ID" value="KAA2257252.1"/>
    <property type="molecule type" value="Genomic_DNA"/>
</dbReference>
<dbReference type="RefSeq" id="WP_149852270.1">
    <property type="nucleotide sequence ID" value="NZ_VUOB01000046.1"/>
</dbReference>
<dbReference type="Gene3D" id="3.40.50.720">
    <property type="entry name" value="NAD(P)-binding Rossmann-like Domain"/>
    <property type="match status" value="1"/>
</dbReference>
<comment type="caution">
    <text evidence="18">The sequence shown here is derived from an EMBL/GenBank/DDBJ whole genome shotgun (WGS) entry which is preliminary data.</text>
</comment>
<feature type="region of interest" description="C-terminal hotdog fold" evidence="14">
    <location>
        <begin position="1048"/>
        <end position="1185"/>
    </location>
</feature>
<dbReference type="SMART" id="SM01294">
    <property type="entry name" value="PKS_PP_betabranch"/>
    <property type="match status" value="1"/>
</dbReference>
<evidence type="ECO:0000259" key="15">
    <source>
        <dbReference type="PROSITE" id="PS50075"/>
    </source>
</evidence>
<dbReference type="InterPro" id="IPR055123">
    <property type="entry name" value="SpnB-like_Rossmann"/>
</dbReference>
<dbReference type="InterPro" id="IPR015083">
    <property type="entry name" value="NorB/c/GfsB-D-like_docking"/>
</dbReference>
<dbReference type="PROSITE" id="PS52004">
    <property type="entry name" value="KS3_2"/>
    <property type="match status" value="1"/>
</dbReference>
<keyword evidence="19" id="KW-1185">Reference proteome</keyword>
<dbReference type="Pfam" id="PF13602">
    <property type="entry name" value="ADH_zinc_N_2"/>
    <property type="match status" value="1"/>
</dbReference>
<evidence type="ECO:0000256" key="8">
    <source>
        <dbReference type="ARBA" id="ARBA00023315"/>
    </source>
</evidence>
<dbReference type="InterPro" id="IPR049552">
    <property type="entry name" value="PKS_DH_N"/>
</dbReference>
<feature type="active site" description="Proton donor; for dehydratase activity" evidence="14">
    <location>
        <position position="1108"/>
    </location>
</feature>
<dbReference type="GO" id="GO:0031177">
    <property type="term" value="F:phosphopantetheine binding"/>
    <property type="evidence" value="ECO:0007669"/>
    <property type="project" value="InterPro"/>
</dbReference>
<dbReference type="InterPro" id="IPR020843">
    <property type="entry name" value="ER"/>
</dbReference>
<keyword evidence="8" id="KW-0012">Acyltransferase</keyword>
<comment type="subunit">
    <text evidence="12">Homodimer. Erythronolide synthase is composed of EryAI, EryAII and EryAIII multimodular (2 modules) polypeptides each coding for a functional synthase subunit which participates in 2 of the six FAS-like elongation steps required for formation of the polyketide. Module 1, 2, 3, 4, 5, and 6 participating in biosynthesis steps 1, 2, 3, 4, 5, and 6, respectively.</text>
</comment>
<organism evidence="18 19">
    <name type="scientific">Solihabitans fulvus</name>
    <dbReference type="NCBI Taxonomy" id="1892852"/>
    <lineage>
        <taxon>Bacteria</taxon>
        <taxon>Bacillati</taxon>
        <taxon>Actinomycetota</taxon>
        <taxon>Actinomycetes</taxon>
        <taxon>Pseudonocardiales</taxon>
        <taxon>Pseudonocardiaceae</taxon>
        <taxon>Solihabitans</taxon>
    </lineage>
</organism>
<dbReference type="InterPro" id="IPR049900">
    <property type="entry name" value="PKS_mFAS_DH"/>
</dbReference>
<feature type="domain" description="PKS/mFAS DH" evidence="17">
    <location>
        <begin position="913"/>
        <end position="1185"/>
    </location>
</feature>
<dbReference type="Gene3D" id="3.40.50.11460">
    <property type="match status" value="1"/>
</dbReference>
<dbReference type="Pfam" id="PF00109">
    <property type="entry name" value="ketoacyl-synt"/>
    <property type="match status" value="1"/>
</dbReference>
<protein>
    <recommendedName>
        <fullName evidence="13">6-deoxyerythronolide-B synthase</fullName>
        <ecNumber evidence="13">2.3.1.94</ecNumber>
    </recommendedName>
</protein>
<comment type="catalytic activity">
    <reaction evidence="9">
        <text>6 (S)-methylmalonyl-CoA + propanoyl-CoA + 6 NADPH + 12 H(+) = 6-deoxyerythronolide B + 6 CO2 + 6 NADP(+) + 7 CoA + H2O</text>
        <dbReference type="Rhea" id="RHEA:23068"/>
        <dbReference type="ChEBI" id="CHEBI:15377"/>
        <dbReference type="ChEBI" id="CHEBI:15378"/>
        <dbReference type="ChEBI" id="CHEBI:16089"/>
        <dbReference type="ChEBI" id="CHEBI:16526"/>
        <dbReference type="ChEBI" id="CHEBI:57287"/>
        <dbReference type="ChEBI" id="CHEBI:57327"/>
        <dbReference type="ChEBI" id="CHEBI:57392"/>
        <dbReference type="ChEBI" id="CHEBI:57783"/>
        <dbReference type="ChEBI" id="CHEBI:58349"/>
        <dbReference type="EC" id="2.3.1.94"/>
    </reaction>
</comment>
<dbReference type="Gene3D" id="3.90.180.10">
    <property type="entry name" value="Medium-chain alcohol dehydrogenases, catalytic domain"/>
    <property type="match status" value="1"/>
</dbReference>
<keyword evidence="7" id="KW-0511">Multifunctional enzyme</keyword>
<dbReference type="InterPro" id="IPR057326">
    <property type="entry name" value="KR_dom"/>
</dbReference>
<dbReference type="InterPro" id="IPR020807">
    <property type="entry name" value="PKS_DH"/>
</dbReference>